<accession>A0A0F9QJW7</accession>
<name>A0A0F9QJW7_9ZZZZ</name>
<protein>
    <submittedName>
        <fullName evidence="1">Uncharacterized protein</fullName>
    </submittedName>
</protein>
<proteinExistence type="predicted"/>
<organism evidence="1">
    <name type="scientific">marine sediment metagenome</name>
    <dbReference type="NCBI Taxonomy" id="412755"/>
    <lineage>
        <taxon>unclassified sequences</taxon>
        <taxon>metagenomes</taxon>
        <taxon>ecological metagenomes</taxon>
    </lineage>
</organism>
<comment type="caution">
    <text evidence="1">The sequence shown here is derived from an EMBL/GenBank/DDBJ whole genome shotgun (WGS) entry which is preliminary data.</text>
</comment>
<reference evidence="1" key="1">
    <citation type="journal article" date="2015" name="Nature">
        <title>Complex archaea that bridge the gap between prokaryotes and eukaryotes.</title>
        <authorList>
            <person name="Spang A."/>
            <person name="Saw J.H."/>
            <person name="Jorgensen S.L."/>
            <person name="Zaremba-Niedzwiedzka K."/>
            <person name="Martijn J."/>
            <person name="Lind A.E."/>
            <person name="van Eijk R."/>
            <person name="Schleper C."/>
            <person name="Guy L."/>
            <person name="Ettema T.J."/>
        </authorList>
    </citation>
    <scope>NUCLEOTIDE SEQUENCE</scope>
</reference>
<evidence type="ECO:0000313" key="1">
    <source>
        <dbReference type="EMBL" id="KKN13456.1"/>
    </source>
</evidence>
<gene>
    <name evidence="1" type="ORF">LCGC14_1006210</name>
</gene>
<sequence length="46" mass="5389">MESGPVRNAVENSELTFGIEAKMKMPYYLKLFKCENGHKFEYQNTD</sequence>
<dbReference type="AlphaFoldDB" id="A0A0F9QJW7"/>
<dbReference type="EMBL" id="LAZR01003920">
    <property type="protein sequence ID" value="KKN13456.1"/>
    <property type="molecule type" value="Genomic_DNA"/>
</dbReference>